<accession>A0A6A5SGD2</accession>
<gene>
    <name evidence="4" type="ORF">EJ02DRAFT_513657</name>
</gene>
<name>A0A6A5SGD2_9PLEO</name>
<feature type="transmembrane region" description="Helical" evidence="2">
    <location>
        <begin position="248"/>
        <end position="271"/>
    </location>
</feature>
<reference evidence="4" key="1">
    <citation type="journal article" date="2020" name="Stud. Mycol.">
        <title>101 Dothideomycetes genomes: a test case for predicting lifestyles and emergence of pathogens.</title>
        <authorList>
            <person name="Haridas S."/>
            <person name="Albert R."/>
            <person name="Binder M."/>
            <person name="Bloem J."/>
            <person name="Labutti K."/>
            <person name="Salamov A."/>
            <person name="Andreopoulos B."/>
            <person name="Baker S."/>
            <person name="Barry K."/>
            <person name="Bills G."/>
            <person name="Bluhm B."/>
            <person name="Cannon C."/>
            <person name="Castanera R."/>
            <person name="Culley D."/>
            <person name="Daum C."/>
            <person name="Ezra D."/>
            <person name="Gonzalez J."/>
            <person name="Henrissat B."/>
            <person name="Kuo A."/>
            <person name="Liang C."/>
            <person name="Lipzen A."/>
            <person name="Lutzoni F."/>
            <person name="Magnuson J."/>
            <person name="Mondo S."/>
            <person name="Nolan M."/>
            <person name="Ohm R."/>
            <person name="Pangilinan J."/>
            <person name="Park H.-J."/>
            <person name="Ramirez L."/>
            <person name="Alfaro M."/>
            <person name="Sun H."/>
            <person name="Tritt A."/>
            <person name="Yoshinaga Y."/>
            <person name="Zwiers L.-H."/>
            <person name="Turgeon B."/>
            <person name="Goodwin S."/>
            <person name="Spatafora J."/>
            <person name="Crous P."/>
            <person name="Grigoriev I."/>
        </authorList>
    </citation>
    <scope>NUCLEOTIDE SEQUENCE</scope>
    <source>
        <strain evidence="4">CBS 161.51</strain>
    </source>
</reference>
<feature type="signal peptide" evidence="3">
    <location>
        <begin position="1"/>
        <end position="20"/>
    </location>
</feature>
<keyword evidence="2" id="KW-0472">Membrane</keyword>
<feature type="region of interest" description="Disordered" evidence="1">
    <location>
        <begin position="282"/>
        <end position="331"/>
    </location>
</feature>
<dbReference type="AlphaFoldDB" id="A0A6A5SGD2"/>
<evidence type="ECO:0000313" key="5">
    <source>
        <dbReference type="Proteomes" id="UP000800038"/>
    </source>
</evidence>
<keyword evidence="3" id="KW-0732">Signal</keyword>
<evidence type="ECO:0000256" key="1">
    <source>
        <dbReference type="SAM" id="MobiDB-lite"/>
    </source>
</evidence>
<keyword evidence="2" id="KW-0812">Transmembrane</keyword>
<organism evidence="4 5">
    <name type="scientific">Clathrospora elynae</name>
    <dbReference type="NCBI Taxonomy" id="706981"/>
    <lineage>
        <taxon>Eukaryota</taxon>
        <taxon>Fungi</taxon>
        <taxon>Dikarya</taxon>
        <taxon>Ascomycota</taxon>
        <taxon>Pezizomycotina</taxon>
        <taxon>Dothideomycetes</taxon>
        <taxon>Pleosporomycetidae</taxon>
        <taxon>Pleosporales</taxon>
        <taxon>Diademaceae</taxon>
        <taxon>Clathrospora</taxon>
    </lineage>
</organism>
<proteinExistence type="predicted"/>
<evidence type="ECO:0000256" key="3">
    <source>
        <dbReference type="SAM" id="SignalP"/>
    </source>
</evidence>
<protein>
    <submittedName>
        <fullName evidence="4">Uncharacterized protein</fullName>
    </submittedName>
</protein>
<feature type="compositionally biased region" description="Basic and acidic residues" evidence="1">
    <location>
        <begin position="305"/>
        <end position="317"/>
    </location>
</feature>
<sequence length="331" mass="36622">MIFRLSSLIAALTLVRHVAAEVAPEITTVTDGYNVIAKLPCIGCPFLYQDISKGYDDPWAERKDENALLLNISLPYDSAHLSINDAPLLTGSKNLPRIYVNQVLLETSKDELSQQITTNQLDNLGGSYFGASYAYSLYRVKNSSALVFHLDIMELWSDLPSPPITVVLDDKQQKMLELVLLERPLLSAGDPGSAYEIPRASLIPRSSSLMPQRKMWFRDWDKNGKKSTTTHLVNNVATSFISNLSSGVFSLFVFILAVMALFVVVCMFVIFSCGWHKDEYEQAQGKKKKSGSTKGSGNWSGNDIEMARKFRSPEELGLRGGGRVVGVGKSD</sequence>
<dbReference type="OrthoDB" id="3791536at2759"/>
<evidence type="ECO:0000313" key="4">
    <source>
        <dbReference type="EMBL" id="KAF1939711.1"/>
    </source>
</evidence>
<dbReference type="EMBL" id="ML976076">
    <property type="protein sequence ID" value="KAF1939711.1"/>
    <property type="molecule type" value="Genomic_DNA"/>
</dbReference>
<feature type="chain" id="PRO_5025512693" evidence="3">
    <location>
        <begin position="21"/>
        <end position="331"/>
    </location>
</feature>
<feature type="compositionally biased region" description="Low complexity" evidence="1">
    <location>
        <begin position="292"/>
        <end position="301"/>
    </location>
</feature>
<keyword evidence="2" id="KW-1133">Transmembrane helix</keyword>
<dbReference type="Proteomes" id="UP000800038">
    <property type="component" value="Unassembled WGS sequence"/>
</dbReference>
<evidence type="ECO:0000256" key="2">
    <source>
        <dbReference type="SAM" id="Phobius"/>
    </source>
</evidence>
<keyword evidence="5" id="KW-1185">Reference proteome</keyword>